<evidence type="ECO:0000256" key="1">
    <source>
        <dbReference type="SAM" id="Phobius"/>
    </source>
</evidence>
<reference evidence="2 3" key="1">
    <citation type="journal article" date="2016" name="Int. J. Syst. Evol. Microbiol.">
        <title>Desulfotomaculum ferrireducens sp. nov., a moderately thermophilic sulfate-reducing and dissimilatory Fe(III)-reducing bacterium isolated from compost.</title>
        <authorList>
            <person name="Yang G."/>
            <person name="Guo J."/>
            <person name="Zhuang L."/>
            <person name="Yuan Y."/>
            <person name="Zhou S."/>
        </authorList>
    </citation>
    <scope>NUCLEOTIDE SEQUENCE [LARGE SCALE GENOMIC DNA]</scope>
    <source>
        <strain evidence="2 3">GSS09</strain>
    </source>
</reference>
<keyword evidence="3" id="KW-1185">Reference proteome</keyword>
<keyword evidence="1" id="KW-0472">Membrane</keyword>
<sequence>MATEINLARQVSALEADVGHLKQWQERQAAALERLAARQEQILMWLLTLMGGVATSLILLIINLQTERL</sequence>
<dbReference type="AlphaFoldDB" id="A0A1S6IZY0"/>
<evidence type="ECO:0000313" key="3">
    <source>
        <dbReference type="Proteomes" id="UP000189464"/>
    </source>
</evidence>
<dbReference type="RefSeq" id="WP_077715354.1">
    <property type="nucleotide sequence ID" value="NZ_CP019698.1"/>
</dbReference>
<proteinExistence type="predicted"/>
<dbReference type="STRING" id="1833852.B0537_15335"/>
<keyword evidence="1" id="KW-1133">Transmembrane helix</keyword>
<feature type="transmembrane region" description="Helical" evidence="1">
    <location>
        <begin position="42"/>
        <end position="64"/>
    </location>
</feature>
<dbReference type="Proteomes" id="UP000189464">
    <property type="component" value="Chromosome"/>
</dbReference>
<gene>
    <name evidence="2" type="ORF">B0537_15335</name>
</gene>
<dbReference type="EMBL" id="CP019698">
    <property type="protein sequence ID" value="AQS60320.1"/>
    <property type="molecule type" value="Genomic_DNA"/>
</dbReference>
<organism evidence="2 3">
    <name type="scientific">Desulforamulus ferrireducens</name>
    <dbReference type="NCBI Taxonomy" id="1833852"/>
    <lineage>
        <taxon>Bacteria</taxon>
        <taxon>Bacillati</taxon>
        <taxon>Bacillota</taxon>
        <taxon>Clostridia</taxon>
        <taxon>Eubacteriales</taxon>
        <taxon>Peptococcaceae</taxon>
        <taxon>Desulforamulus</taxon>
    </lineage>
</organism>
<keyword evidence="1" id="KW-0812">Transmembrane</keyword>
<accession>A0A1S6IZY0</accession>
<dbReference type="KEGG" id="dfg:B0537_15335"/>
<evidence type="ECO:0000313" key="2">
    <source>
        <dbReference type="EMBL" id="AQS60320.1"/>
    </source>
</evidence>
<protein>
    <submittedName>
        <fullName evidence="2">Uncharacterized protein</fullName>
    </submittedName>
</protein>
<name>A0A1S6IZY0_9FIRM</name>